<dbReference type="SUPFAM" id="SSF52540">
    <property type="entry name" value="P-loop containing nucleoside triphosphate hydrolases"/>
    <property type="match status" value="1"/>
</dbReference>
<dbReference type="AlphaFoldDB" id="A0A099J449"/>
<reference evidence="2 4" key="1">
    <citation type="submission" date="2014-08" db="EMBL/GenBank/DDBJ databases">
        <authorList>
            <person name="Sisinthy S."/>
        </authorList>
    </citation>
    <scope>NUCLEOTIDE SEQUENCE [LARGE SCALE GENOMIC DNA]</scope>
    <source>
        <strain evidence="2 4">RuG17</strain>
    </source>
</reference>
<protein>
    <recommendedName>
        <fullName evidence="6">AAA+ ATPase domain-containing protein</fullName>
    </recommendedName>
</protein>
<evidence type="ECO:0000313" key="3">
    <source>
        <dbReference type="EMBL" id="MBB5643151.1"/>
    </source>
</evidence>
<evidence type="ECO:0000313" key="4">
    <source>
        <dbReference type="Proteomes" id="UP000029864"/>
    </source>
</evidence>
<feature type="compositionally biased region" description="Basic and acidic residues" evidence="1">
    <location>
        <begin position="334"/>
        <end position="345"/>
    </location>
</feature>
<dbReference type="STRING" id="1001240.GY21_12450"/>
<evidence type="ECO:0000313" key="2">
    <source>
        <dbReference type="EMBL" id="KGJ72860.1"/>
    </source>
</evidence>
<dbReference type="EMBL" id="JACHBQ010000001">
    <property type="protein sequence ID" value="MBB5643151.1"/>
    <property type="molecule type" value="Genomic_DNA"/>
</dbReference>
<name>A0A099J449_9MICO</name>
<gene>
    <name evidence="3" type="ORF">BJ997_003699</name>
    <name evidence="2" type="ORF">GY21_12450</name>
</gene>
<proteinExistence type="predicted"/>
<dbReference type="Pfam" id="PF05621">
    <property type="entry name" value="TniB"/>
    <property type="match status" value="1"/>
</dbReference>
<dbReference type="InterPro" id="IPR008868">
    <property type="entry name" value="TniB"/>
</dbReference>
<dbReference type="Proteomes" id="UP000029864">
    <property type="component" value="Unassembled WGS sequence"/>
</dbReference>
<dbReference type="RefSeq" id="WP_035837065.1">
    <property type="nucleotide sequence ID" value="NZ_JACHBQ010000001.1"/>
</dbReference>
<evidence type="ECO:0000313" key="5">
    <source>
        <dbReference type="Proteomes" id="UP000561726"/>
    </source>
</evidence>
<evidence type="ECO:0008006" key="6">
    <source>
        <dbReference type="Google" id="ProtNLM"/>
    </source>
</evidence>
<keyword evidence="4" id="KW-1185">Reference proteome</keyword>
<accession>A0A099J449</accession>
<dbReference type="Gene3D" id="3.40.50.300">
    <property type="entry name" value="P-loop containing nucleotide triphosphate hydrolases"/>
    <property type="match status" value="1"/>
</dbReference>
<feature type="region of interest" description="Disordered" evidence="1">
    <location>
        <begin position="334"/>
        <end position="357"/>
    </location>
</feature>
<reference evidence="3 5" key="2">
    <citation type="submission" date="2020-08" db="EMBL/GenBank/DDBJ databases">
        <title>Sequencing the genomes of 1000 actinobacteria strains.</title>
        <authorList>
            <person name="Klenk H.-P."/>
        </authorList>
    </citation>
    <scope>NUCLEOTIDE SEQUENCE [LARGE SCALE GENOMIC DNA]</scope>
    <source>
        <strain evidence="3 5">DSM 21065</strain>
    </source>
</reference>
<comment type="caution">
    <text evidence="2">The sequence shown here is derived from an EMBL/GenBank/DDBJ whole genome shotgun (WGS) entry which is preliminary data.</text>
</comment>
<organism evidence="2 4">
    <name type="scientific">Cryobacterium roopkundense</name>
    <dbReference type="NCBI Taxonomy" id="1001240"/>
    <lineage>
        <taxon>Bacteria</taxon>
        <taxon>Bacillati</taxon>
        <taxon>Actinomycetota</taxon>
        <taxon>Actinomycetes</taxon>
        <taxon>Micrococcales</taxon>
        <taxon>Microbacteriaceae</taxon>
        <taxon>Cryobacterium</taxon>
    </lineage>
</organism>
<dbReference type="eggNOG" id="COG2842">
    <property type="taxonomic scope" value="Bacteria"/>
</dbReference>
<evidence type="ECO:0000256" key="1">
    <source>
        <dbReference type="SAM" id="MobiDB-lite"/>
    </source>
</evidence>
<dbReference type="EMBL" id="JPXF01000051">
    <property type="protein sequence ID" value="KGJ72860.1"/>
    <property type="molecule type" value="Genomic_DNA"/>
</dbReference>
<dbReference type="InterPro" id="IPR027417">
    <property type="entry name" value="P-loop_NTPase"/>
</dbReference>
<dbReference type="Proteomes" id="UP000561726">
    <property type="component" value="Unassembled WGS sequence"/>
</dbReference>
<sequence>MGMFDEDRDDELPLSTLPGLTHYLKSDISAPKRLTIAQYEALDVGQRSQYNRGRLDHLAGNIIIVTPQVREAREAVGKFITDNRRLPHDKRPGLILTGDGTAGKTTTLQSTMLKVYAEHTKTFPQAAQRGRHPIAYIEVPYACTGKSLLEAFARFFGLTVAARDTQVTLMMRVCEAFRQAKTELIVIDELQNLSAGNRGSGESIQVLRQLHSEVLGIFILCGVNLRESQLFAGPTGRQLSGRFTFQDLQSFTLADTTAQIHWRGIIRGFEREMPLLAHTVDSLTKHSKALHCHTAGSISTLAKIFISSANTLIRADDPQAESITLELLLAQPRDKSAMEAGETHRPLKPASKKANPS</sequence>